<dbReference type="Gramene" id="TuG1812S0003016000.01.T01">
    <property type="protein sequence ID" value="TuG1812S0003016000.01.T01"/>
    <property type="gene ID" value="TuG1812S0003016000.01"/>
</dbReference>
<dbReference type="GO" id="GO:0016567">
    <property type="term" value="P:protein ubiquitination"/>
    <property type="evidence" value="ECO:0007669"/>
    <property type="project" value="TreeGrafter"/>
</dbReference>
<protein>
    <submittedName>
        <fullName evidence="1">Uncharacterized protein</fullName>
    </submittedName>
</protein>
<sequence length="187" mass="21590">METTEIVSLYQNSSEELYSLFEHYYDHFHANPQNSLHEKFISSNPNSVHALDQLRTIKSKASSPSQFVKKMMASLPYTCQSQSPSPYFDLSIFRYDEKLFSAIDRHRHCTEYPIKFISVRQPNVVKFKIKPGPRRTAKRAWSTPNVLSTSFLAPCLLGKVRSFSPLGSEMVLTKVAHEGYLSSQRWY</sequence>
<keyword evidence="2" id="KW-1185">Reference proteome</keyword>
<dbReference type="AlphaFoldDB" id="A0A8R7VJD6"/>
<name>A0A8R7VJD6_TRIUA</name>
<dbReference type="PANTHER" id="PTHR13374">
    <property type="entry name" value="DET1 HOMOLOG DE-ETIOLATED-1 HOMOLOG"/>
    <property type="match status" value="1"/>
</dbReference>
<organism evidence="1 2">
    <name type="scientific">Triticum urartu</name>
    <name type="common">Red wild einkorn</name>
    <name type="synonym">Crithodium urartu</name>
    <dbReference type="NCBI Taxonomy" id="4572"/>
    <lineage>
        <taxon>Eukaryota</taxon>
        <taxon>Viridiplantae</taxon>
        <taxon>Streptophyta</taxon>
        <taxon>Embryophyta</taxon>
        <taxon>Tracheophyta</taxon>
        <taxon>Spermatophyta</taxon>
        <taxon>Magnoliopsida</taxon>
        <taxon>Liliopsida</taxon>
        <taxon>Poales</taxon>
        <taxon>Poaceae</taxon>
        <taxon>BOP clade</taxon>
        <taxon>Pooideae</taxon>
        <taxon>Triticodae</taxon>
        <taxon>Triticeae</taxon>
        <taxon>Triticinae</taxon>
        <taxon>Triticum</taxon>
    </lineage>
</organism>
<proteinExistence type="predicted"/>
<dbReference type="GO" id="GO:0005634">
    <property type="term" value="C:nucleus"/>
    <property type="evidence" value="ECO:0007669"/>
    <property type="project" value="TreeGrafter"/>
</dbReference>
<dbReference type="PANTHER" id="PTHR13374:SF3">
    <property type="entry name" value="DET1 HOMOLOG"/>
    <property type="match status" value="1"/>
</dbReference>
<reference evidence="2" key="1">
    <citation type="journal article" date="2013" name="Nature">
        <title>Draft genome of the wheat A-genome progenitor Triticum urartu.</title>
        <authorList>
            <person name="Ling H.Q."/>
            <person name="Zhao S."/>
            <person name="Liu D."/>
            <person name="Wang J."/>
            <person name="Sun H."/>
            <person name="Zhang C."/>
            <person name="Fan H."/>
            <person name="Li D."/>
            <person name="Dong L."/>
            <person name="Tao Y."/>
            <person name="Gao C."/>
            <person name="Wu H."/>
            <person name="Li Y."/>
            <person name="Cui Y."/>
            <person name="Guo X."/>
            <person name="Zheng S."/>
            <person name="Wang B."/>
            <person name="Yu K."/>
            <person name="Liang Q."/>
            <person name="Yang W."/>
            <person name="Lou X."/>
            <person name="Chen J."/>
            <person name="Feng M."/>
            <person name="Jian J."/>
            <person name="Zhang X."/>
            <person name="Luo G."/>
            <person name="Jiang Y."/>
            <person name="Liu J."/>
            <person name="Wang Z."/>
            <person name="Sha Y."/>
            <person name="Zhang B."/>
            <person name="Wu H."/>
            <person name="Tang D."/>
            <person name="Shen Q."/>
            <person name="Xue P."/>
            <person name="Zou S."/>
            <person name="Wang X."/>
            <person name="Liu X."/>
            <person name="Wang F."/>
            <person name="Yang Y."/>
            <person name="An X."/>
            <person name="Dong Z."/>
            <person name="Zhang K."/>
            <person name="Zhang X."/>
            <person name="Luo M.C."/>
            <person name="Dvorak J."/>
            <person name="Tong Y."/>
            <person name="Wang J."/>
            <person name="Yang H."/>
            <person name="Li Z."/>
            <person name="Wang D."/>
            <person name="Zhang A."/>
            <person name="Wang J."/>
        </authorList>
    </citation>
    <scope>NUCLEOTIDE SEQUENCE</scope>
    <source>
        <strain evidence="2">cv. G1812</strain>
    </source>
</reference>
<reference evidence="1" key="2">
    <citation type="submission" date="2022-06" db="UniProtKB">
        <authorList>
            <consortium name="EnsemblPlants"/>
        </authorList>
    </citation>
    <scope>IDENTIFICATION</scope>
</reference>
<dbReference type="EnsemblPlants" id="TuG1812S0003016000.01.T01">
    <property type="protein sequence ID" value="TuG1812S0003016000.01.T01"/>
    <property type="gene ID" value="TuG1812S0003016000.01"/>
</dbReference>
<accession>A0A8R7VJD6</accession>
<dbReference type="GO" id="GO:1990756">
    <property type="term" value="F:ubiquitin-like ligase-substrate adaptor activity"/>
    <property type="evidence" value="ECO:0007669"/>
    <property type="project" value="TreeGrafter"/>
</dbReference>
<evidence type="ECO:0000313" key="1">
    <source>
        <dbReference type="EnsemblPlants" id="TuG1812S0003016000.01.T01"/>
    </source>
</evidence>
<dbReference type="Proteomes" id="UP000015106">
    <property type="component" value="Unassembled WGS sequence"/>
</dbReference>
<dbReference type="GO" id="GO:0031625">
    <property type="term" value="F:ubiquitin protein ligase binding"/>
    <property type="evidence" value="ECO:0007669"/>
    <property type="project" value="TreeGrafter"/>
</dbReference>
<dbReference type="GO" id="GO:0032436">
    <property type="term" value="P:positive regulation of proteasomal ubiquitin-dependent protein catabolic process"/>
    <property type="evidence" value="ECO:0007669"/>
    <property type="project" value="TreeGrafter"/>
</dbReference>
<dbReference type="InterPro" id="IPR019138">
    <property type="entry name" value="De-etiolated_protein_1_Det1"/>
</dbReference>
<evidence type="ECO:0000313" key="2">
    <source>
        <dbReference type="Proteomes" id="UP000015106"/>
    </source>
</evidence>
<dbReference type="Pfam" id="PF09737">
    <property type="entry name" value="Det1"/>
    <property type="match status" value="1"/>
</dbReference>
<dbReference type="GO" id="GO:0031461">
    <property type="term" value="C:cullin-RING ubiquitin ligase complex"/>
    <property type="evidence" value="ECO:0007669"/>
    <property type="project" value="TreeGrafter"/>
</dbReference>